<keyword evidence="4" id="KW-1185">Reference proteome</keyword>
<dbReference type="Gene3D" id="3.40.50.300">
    <property type="entry name" value="P-loop containing nucleotide triphosphate hydrolases"/>
    <property type="match status" value="1"/>
</dbReference>
<dbReference type="InterPro" id="IPR027417">
    <property type="entry name" value="P-loop_NTPase"/>
</dbReference>
<dbReference type="PANTHER" id="PTHR42759:SF5">
    <property type="entry name" value="METHANOL DEHYDROGENASE REGULATOR"/>
    <property type="match status" value="1"/>
</dbReference>
<dbReference type="InterPro" id="IPR050764">
    <property type="entry name" value="CbbQ/NirQ/NorQ/GpvN"/>
</dbReference>
<dbReference type="EMBL" id="JBHUCX010000009">
    <property type="protein sequence ID" value="MFD1673650.1"/>
    <property type="molecule type" value="Genomic_DNA"/>
</dbReference>
<proteinExistence type="predicted"/>
<dbReference type="Gene3D" id="1.10.8.80">
    <property type="entry name" value="Magnesium chelatase subunit I, C-Terminal domain"/>
    <property type="match status" value="1"/>
</dbReference>
<dbReference type="Pfam" id="PF07726">
    <property type="entry name" value="AAA_3"/>
    <property type="match status" value="1"/>
</dbReference>
<evidence type="ECO:0000259" key="1">
    <source>
        <dbReference type="Pfam" id="PF07726"/>
    </source>
</evidence>
<sequence>MAVYRVNLDGIEVKSVTKKAQKILFDTWHPEIQPVVRNIQKVIVGKNDVIRLVLTALLAGGHCLLEDVPGVGKTMLVRATAKTLGCYFRRIQFTPDLLPSDVTGVSIYNQQAQTFQFRKGPIFGQVVLADEINRTSPKTQSALLQALEEQSVTADGETHVLPQPFFVLATENPIEFEGTFPLPEAQLDRFLLKFKMGYPTHEEEMDILSGQQRQHPIDEIQPTVNSDTILRWRQHVRAVHVADQIKEYIVDIVQRTRSHPDIYLGASPRASLALFRTAQALAFIAHRTYVVPDDVQYLAPFVLGHRLLLTADARLSGIDVEGIVERLLAKVPVPALQGAMD</sequence>
<reference evidence="4" key="1">
    <citation type="journal article" date="2019" name="Int. J. Syst. Evol. Microbiol.">
        <title>The Global Catalogue of Microorganisms (GCM) 10K type strain sequencing project: providing services to taxonomists for standard genome sequencing and annotation.</title>
        <authorList>
            <consortium name="The Broad Institute Genomics Platform"/>
            <consortium name="The Broad Institute Genome Sequencing Center for Infectious Disease"/>
            <person name="Wu L."/>
            <person name="Ma J."/>
        </authorList>
    </citation>
    <scope>NUCLEOTIDE SEQUENCE [LARGE SCALE GENOMIC DNA]</scope>
    <source>
        <strain evidence="4">CGMCC 1.12286</strain>
    </source>
</reference>
<organism evidence="3 4">
    <name type="scientific">Alicyclobacillus fodiniaquatilis</name>
    <dbReference type="NCBI Taxonomy" id="1661150"/>
    <lineage>
        <taxon>Bacteria</taxon>
        <taxon>Bacillati</taxon>
        <taxon>Bacillota</taxon>
        <taxon>Bacilli</taxon>
        <taxon>Bacillales</taxon>
        <taxon>Alicyclobacillaceae</taxon>
        <taxon>Alicyclobacillus</taxon>
    </lineage>
</organism>
<accession>A0ABW4JCJ1</accession>
<dbReference type="CDD" id="cd00009">
    <property type="entry name" value="AAA"/>
    <property type="match status" value="1"/>
</dbReference>
<feature type="domain" description="ChlI/MoxR AAA lid" evidence="2">
    <location>
        <begin position="255"/>
        <end position="325"/>
    </location>
</feature>
<protein>
    <submittedName>
        <fullName evidence="3">AAA family ATPase</fullName>
    </submittedName>
</protein>
<dbReference type="Pfam" id="PF17863">
    <property type="entry name" value="AAA_lid_2"/>
    <property type="match status" value="1"/>
</dbReference>
<dbReference type="InterPro" id="IPR041628">
    <property type="entry name" value="ChlI/MoxR_AAA_lid"/>
</dbReference>
<evidence type="ECO:0000313" key="3">
    <source>
        <dbReference type="EMBL" id="MFD1673650.1"/>
    </source>
</evidence>
<dbReference type="PANTHER" id="PTHR42759">
    <property type="entry name" value="MOXR FAMILY PROTEIN"/>
    <property type="match status" value="1"/>
</dbReference>
<feature type="domain" description="ATPase AAA-3" evidence="1">
    <location>
        <begin position="62"/>
        <end position="192"/>
    </location>
</feature>
<comment type="caution">
    <text evidence="3">The sequence shown here is derived from an EMBL/GenBank/DDBJ whole genome shotgun (WGS) entry which is preliminary data.</text>
</comment>
<evidence type="ECO:0000259" key="2">
    <source>
        <dbReference type="Pfam" id="PF17863"/>
    </source>
</evidence>
<gene>
    <name evidence="3" type="ORF">ACFSB2_02860</name>
</gene>
<name>A0ABW4JCJ1_9BACL</name>
<dbReference type="SUPFAM" id="SSF52540">
    <property type="entry name" value="P-loop containing nucleoside triphosphate hydrolases"/>
    <property type="match status" value="1"/>
</dbReference>
<dbReference type="PIRSF" id="PIRSF002849">
    <property type="entry name" value="AAA_ATPase_chaperone_MoxR_prd"/>
    <property type="match status" value="1"/>
</dbReference>
<evidence type="ECO:0000313" key="4">
    <source>
        <dbReference type="Proteomes" id="UP001597079"/>
    </source>
</evidence>
<dbReference type="RefSeq" id="WP_377941125.1">
    <property type="nucleotide sequence ID" value="NZ_JBHUCX010000009.1"/>
</dbReference>
<dbReference type="Proteomes" id="UP001597079">
    <property type="component" value="Unassembled WGS sequence"/>
</dbReference>
<dbReference type="InterPro" id="IPR011703">
    <property type="entry name" value="ATPase_AAA-3"/>
</dbReference>